<dbReference type="InterPro" id="IPR016896">
    <property type="entry name" value="DUF2860"/>
</dbReference>
<keyword evidence="1" id="KW-0732">Signal</keyword>
<evidence type="ECO:0000313" key="2">
    <source>
        <dbReference type="EMBL" id="OCH22084.1"/>
    </source>
</evidence>
<gene>
    <name evidence="2" type="ORF">A6E04_09540</name>
</gene>
<name>A0A1B9P145_ALILO</name>
<protein>
    <recommendedName>
        <fullName evidence="4">DUF2860 domain-containing protein</fullName>
    </recommendedName>
</protein>
<proteinExistence type="predicted"/>
<dbReference type="AlphaFoldDB" id="A0A1B9P145"/>
<feature type="signal peptide" evidence="1">
    <location>
        <begin position="1"/>
        <end position="19"/>
    </location>
</feature>
<accession>A0A1B9P145</accession>
<reference evidence="2 3" key="1">
    <citation type="submission" date="2016-06" db="EMBL/GenBank/DDBJ databases">
        <authorList>
            <person name="Kjaerup R.B."/>
            <person name="Dalgaard T.S."/>
            <person name="Juul-Madsen H.R."/>
        </authorList>
    </citation>
    <scope>NUCLEOTIDE SEQUENCE [LARGE SCALE GENOMIC DNA]</scope>
    <source>
        <strain evidence="2 3">1S159</strain>
    </source>
</reference>
<organism evidence="2 3">
    <name type="scientific">Aliivibrio logei</name>
    <name type="common">Vibrio logei</name>
    <dbReference type="NCBI Taxonomy" id="688"/>
    <lineage>
        <taxon>Bacteria</taxon>
        <taxon>Pseudomonadati</taxon>
        <taxon>Pseudomonadota</taxon>
        <taxon>Gammaproteobacteria</taxon>
        <taxon>Vibrionales</taxon>
        <taxon>Vibrionaceae</taxon>
        <taxon>Aliivibrio</taxon>
    </lineage>
</organism>
<dbReference type="RefSeq" id="WP_023603064.1">
    <property type="nucleotide sequence ID" value="NZ_CAWMPN010000008.1"/>
</dbReference>
<feature type="chain" id="PRO_5008632491" description="DUF2860 domain-containing protein" evidence="1">
    <location>
        <begin position="20"/>
        <end position="317"/>
    </location>
</feature>
<dbReference type="Pfam" id="PF11059">
    <property type="entry name" value="DUF2860"/>
    <property type="match status" value="1"/>
</dbReference>
<comment type="caution">
    <text evidence="2">The sequence shown here is derived from an EMBL/GenBank/DDBJ whole genome shotgun (WGS) entry which is preliminary data.</text>
</comment>
<sequence>MNLRYLLLTACIMSMPAQAKLAEKEGVSGEIALTTGFTSSTSNFNTEGDDTITSNKQNASTDSGFMAFPLGSIAYTFGQELNQQVHVGTTRQDVATGTVVLEVGYKYQFESRMAIDVSILPTIMSSKTWADPYLEGSARTETDASGNAFRFRVDNIAGSNFTIDTAYATKDIENDDVEDILKRDADTIYLKGQYRLPLSRTSFILPSVIYQSSSADGKASSYDQYGAELSFFKLMQRHQLVLTAGYNQRTFGAENPIYGDTREDNKLSFFAAYEYTKFMDWQDWSFISFAGYSSTDSNITFYDESEYIVTVGVNYKF</sequence>
<dbReference type="Proteomes" id="UP000093523">
    <property type="component" value="Unassembled WGS sequence"/>
</dbReference>
<dbReference type="STRING" id="688.A6E04_09540"/>
<evidence type="ECO:0000313" key="3">
    <source>
        <dbReference type="Proteomes" id="UP000093523"/>
    </source>
</evidence>
<dbReference type="PIRSF" id="PIRSF028696">
    <property type="entry name" value="UCP028696"/>
    <property type="match status" value="1"/>
</dbReference>
<dbReference type="EMBL" id="MAJU01000008">
    <property type="protein sequence ID" value="OCH22084.1"/>
    <property type="molecule type" value="Genomic_DNA"/>
</dbReference>
<evidence type="ECO:0008006" key="4">
    <source>
        <dbReference type="Google" id="ProtNLM"/>
    </source>
</evidence>
<dbReference type="OrthoDB" id="6199337at2"/>
<evidence type="ECO:0000256" key="1">
    <source>
        <dbReference type="SAM" id="SignalP"/>
    </source>
</evidence>